<organism evidence="1 2">
    <name type="scientific">Punica granatum</name>
    <name type="common">Pomegranate</name>
    <dbReference type="NCBI Taxonomy" id="22663"/>
    <lineage>
        <taxon>Eukaryota</taxon>
        <taxon>Viridiplantae</taxon>
        <taxon>Streptophyta</taxon>
        <taxon>Embryophyta</taxon>
        <taxon>Tracheophyta</taxon>
        <taxon>Spermatophyta</taxon>
        <taxon>Magnoliopsida</taxon>
        <taxon>eudicotyledons</taxon>
        <taxon>Gunneridae</taxon>
        <taxon>Pentapetalae</taxon>
        <taxon>rosids</taxon>
        <taxon>malvids</taxon>
        <taxon>Myrtales</taxon>
        <taxon>Lythraceae</taxon>
        <taxon>Punica</taxon>
    </lineage>
</organism>
<comment type="caution">
    <text evidence="1">The sequence shown here is derived from an EMBL/GenBank/DDBJ whole genome shotgun (WGS) entry which is preliminary data.</text>
</comment>
<dbReference type="OrthoDB" id="1717591at2759"/>
<evidence type="ECO:0000313" key="1">
    <source>
        <dbReference type="EMBL" id="PKI68064.1"/>
    </source>
</evidence>
<dbReference type="GeneID" id="116213361"/>
<dbReference type="Gene3D" id="1.10.287.110">
    <property type="entry name" value="DnaJ domain"/>
    <property type="match status" value="1"/>
</dbReference>
<dbReference type="SUPFAM" id="SSF46565">
    <property type="entry name" value="Chaperone J-domain"/>
    <property type="match status" value="1"/>
</dbReference>
<accession>A0A2I0KHS7</accession>
<dbReference type="GO" id="GO:0031982">
    <property type="term" value="C:vesicle"/>
    <property type="evidence" value="ECO:0007669"/>
    <property type="project" value="TreeGrafter"/>
</dbReference>
<dbReference type="AlphaFoldDB" id="A0A2I0KHS7"/>
<dbReference type="GO" id="GO:0005737">
    <property type="term" value="C:cytoplasm"/>
    <property type="evidence" value="ECO:0007669"/>
    <property type="project" value="TreeGrafter"/>
</dbReference>
<keyword evidence="2" id="KW-1185">Reference proteome</keyword>
<dbReference type="PANTHER" id="PTHR23172">
    <property type="entry name" value="AUXILIN/CYCLIN G-ASSOCIATED KINASE-RELATED"/>
    <property type="match status" value="1"/>
</dbReference>
<gene>
    <name evidence="1" type="ORF">CRG98_011660</name>
</gene>
<dbReference type="FunFam" id="1.10.287.110:FF:000043">
    <property type="entry name" value="J-domain protein required for chloroplast accumulation response 1"/>
    <property type="match status" value="1"/>
</dbReference>
<name>A0A2I0KHS7_PUNGR</name>
<dbReference type="GO" id="GO:0072583">
    <property type="term" value="P:clathrin-dependent endocytosis"/>
    <property type="evidence" value="ECO:0007669"/>
    <property type="project" value="TreeGrafter"/>
</dbReference>
<protein>
    <submittedName>
        <fullName evidence="1">Uncharacterized protein</fullName>
    </submittedName>
</protein>
<dbReference type="Proteomes" id="UP000233551">
    <property type="component" value="Unassembled WGS sequence"/>
</dbReference>
<evidence type="ECO:0000313" key="2">
    <source>
        <dbReference type="Proteomes" id="UP000233551"/>
    </source>
</evidence>
<dbReference type="EMBL" id="PGOL01000571">
    <property type="protein sequence ID" value="PKI68064.1"/>
    <property type="molecule type" value="Genomic_DNA"/>
</dbReference>
<reference evidence="1 2" key="1">
    <citation type="submission" date="2017-11" db="EMBL/GenBank/DDBJ databases">
        <title>De-novo sequencing of pomegranate (Punica granatum L.) genome.</title>
        <authorList>
            <person name="Akparov Z."/>
            <person name="Amiraslanov A."/>
            <person name="Hajiyeva S."/>
            <person name="Abbasov M."/>
            <person name="Kaur K."/>
            <person name="Hamwieh A."/>
            <person name="Solovyev V."/>
            <person name="Salamov A."/>
            <person name="Braich B."/>
            <person name="Kosarev P."/>
            <person name="Mahmoud A."/>
            <person name="Hajiyev E."/>
            <person name="Babayeva S."/>
            <person name="Izzatullayeva V."/>
            <person name="Mammadov A."/>
            <person name="Mammadov A."/>
            <person name="Sharifova S."/>
            <person name="Ojaghi J."/>
            <person name="Eynullazada K."/>
            <person name="Bayramov B."/>
            <person name="Abdulazimova A."/>
            <person name="Shahmuradov I."/>
        </authorList>
    </citation>
    <scope>NUCLEOTIDE SEQUENCE [LARGE SCALE GENOMIC DNA]</scope>
    <source>
        <strain evidence="2">cv. AG2017</strain>
        <tissue evidence="1">Leaf</tissue>
    </source>
</reference>
<dbReference type="GO" id="GO:0072318">
    <property type="term" value="P:clathrin coat disassembly"/>
    <property type="evidence" value="ECO:0007669"/>
    <property type="project" value="TreeGrafter"/>
</dbReference>
<dbReference type="GO" id="GO:0030276">
    <property type="term" value="F:clathrin binding"/>
    <property type="evidence" value="ECO:0007669"/>
    <property type="project" value="TreeGrafter"/>
</dbReference>
<sequence>MDESWRMRMGMPASSQTPRRRTVTASPPGFTRRRSSLSEALDPDDFADVFGGPPQTVLLRKFSGDFVFAATTPTSFYEEVFRPPELASPATRSGRSLPAFRIPERTDTFYGDIFGSDGDRRSRDRTRPGSNAKSKPKSRSNSSSVLSSEDLSPLRPVIRDDVALSSFASKLRPINVPCRWNSSTIKPDEPLKTRLVSPFPSARASPIETQYSETEHGQHSRSPFNSFSRRVTSPETFSIDPSSYKSVKISSDDIEVNTPAASVVSSLGHQDLESRQNNDDNNLMVEEEGVEADGDEDEDEISSSFIIEIGPNHREPAGEAEGIDEAIAWAKERFNAHQEWKDSSLTRQGKDDKSAEEKEGPDTSKYFHESRGGHHKMHLSVIEMEQVDEDIRSWLAGKENNIRLLLSTLHQILWPRSGWSMMPITSLMESSLVKKAYQKARLCLHPDKLQQRGATAQEKYIAEKAFSILQDAWAAFTSQDILFG</sequence>
<dbReference type="STRING" id="22663.A0A2I0KHS7"/>
<dbReference type="PANTHER" id="PTHR23172:SF69">
    <property type="entry name" value="CHAPERONE DNAJ-DOMAIN SUPERFAMILY PROTEIN"/>
    <property type="match status" value="1"/>
</dbReference>
<proteinExistence type="predicted"/>
<dbReference type="InterPro" id="IPR036869">
    <property type="entry name" value="J_dom_sf"/>
</dbReference>